<dbReference type="AlphaFoldDB" id="X0RGQ4"/>
<proteinExistence type="predicted"/>
<dbReference type="EMBL" id="BARS01008925">
    <property type="protein sequence ID" value="GAF68034.1"/>
    <property type="molecule type" value="Genomic_DNA"/>
</dbReference>
<accession>X0RGQ4</accession>
<comment type="caution">
    <text evidence="1">The sequence shown here is derived from an EMBL/GenBank/DDBJ whole genome shotgun (WGS) entry which is preliminary data.</text>
</comment>
<reference evidence="1" key="1">
    <citation type="journal article" date="2014" name="Front. Microbiol.">
        <title>High frequency of phylogenetically diverse reductive dehalogenase-homologous genes in deep subseafloor sedimentary metagenomes.</title>
        <authorList>
            <person name="Kawai M."/>
            <person name="Futagami T."/>
            <person name="Toyoda A."/>
            <person name="Takaki Y."/>
            <person name="Nishi S."/>
            <person name="Hori S."/>
            <person name="Arai W."/>
            <person name="Tsubouchi T."/>
            <person name="Morono Y."/>
            <person name="Uchiyama I."/>
            <person name="Ito T."/>
            <person name="Fujiyama A."/>
            <person name="Inagaki F."/>
            <person name="Takami H."/>
        </authorList>
    </citation>
    <scope>NUCLEOTIDE SEQUENCE</scope>
    <source>
        <strain evidence="1">Expedition CK06-06</strain>
    </source>
</reference>
<sequence>MWGTKARISKHADALVQAFEPIVRRFVRGGLELAQKDVQVEHQLIMNQLQQMMAFISDTVMRMEARQINIDLNTKDIKKDQKLLDDDFADSFAEIKSLLKNKSKVAK</sequence>
<evidence type="ECO:0000313" key="1">
    <source>
        <dbReference type="EMBL" id="GAF68034.1"/>
    </source>
</evidence>
<organism evidence="1">
    <name type="scientific">marine sediment metagenome</name>
    <dbReference type="NCBI Taxonomy" id="412755"/>
    <lineage>
        <taxon>unclassified sequences</taxon>
        <taxon>metagenomes</taxon>
        <taxon>ecological metagenomes</taxon>
    </lineage>
</organism>
<protein>
    <submittedName>
        <fullName evidence="1">Uncharacterized protein</fullName>
    </submittedName>
</protein>
<gene>
    <name evidence="1" type="ORF">S01H1_16903</name>
</gene>
<name>X0RGQ4_9ZZZZ</name>